<gene>
    <name evidence="2" type="ORF">LRS13_02090</name>
</gene>
<keyword evidence="1" id="KW-0732">Signal</keyword>
<reference evidence="3" key="1">
    <citation type="submission" date="2021-11" db="EMBL/GenBank/DDBJ databases">
        <title>Cultivation dependent microbiological survey of springs from the worlds oldest radium mine currently devoted to the extraction of radon-saturated water.</title>
        <authorList>
            <person name="Kapinusova G."/>
            <person name="Smrhova T."/>
            <person name="Strejcek M."/>
            <person name="Suman J."/>
            <person name="Jani K."/>
            <person name="Pajer P."/>
            <person name="Uhlik O."/>
        </authorList>
    </citation>
    <scope>NUCLEOTIDE SEQUENCE [LARGE SCALE GENOMIC DNA]</scope>
    <source>
        <strain evidence="3">J379</strain>
    </source>
</reference>
<protein>
    <submittedName>
        <fullName evidence="2">Uncharacterized protein</fullName>
    </submittedName>
</protein>
<dbReference type="RefSeq" id="WP_353864831.1">
    <property type="nucleotide sequence ID" value="NZ_CP088295.1"/>
</dbReference>
<evidence type="ECO:0000313" key="2">
    <source>
        <dbReference type="EMBL" id="UUY04347.1"/>
    </source>
</evidence>
<feature type="chain" id="PRO_5046172152" evidence="1">
    <location>
        <begin position="21"/>
        <end position="299"/>
    </location>
</feature>
<proteinExistence type="predicted"/>
<feature type="signal peptide" evidence="1">
    <location>
        <begin position="1"/>
        <end position="20"/>
    </location>
</feature>
<dbReference type="Proteomes" id="UP001058860">
    <property type="component" value="Chromosome"/>
</dbReference>
<name>A0ABY5PIG4_9ACTN</name>
<organism evidence="2 3">
    <name type="scientific">Svornostia abyssi</name>
    <dbReference type="NCBI Taxonomy" id="2898438"/>
    <lineage>
        <taxon>Bacteria</taxon>
        <taxon>Bacillati</taxon>
        <taxon>Actinomycetota</taxon>
        <taxon>Thermoleophilia</taxon>
        <taxon>Solirubrobacterales</taxon>
        <taxon>Baekduiaceae</taxon>
        <taxon>Svornostia</taxon>
    </lineage>
</organism>
<evidence type="ECO:0000313" key="3">
    <source>
        <dbReference type="Proteomes" id="UP001058860"/>
    </source>
</evidence>
<dbReference type="EMBL" id="CP088295">
    <property type="protein sequence ID" value="UUY04347.1"/>
    <property type="molecule type" value="Genomic_DNA"/>
</dbReference>
<accession>A0ABY5PIG4</accession>
<keyword evidence="3" id="KW-1185">Reference proteome</keyword>
<evidence type="ECO:0000256" key="1">
    <source>
        <dbReference type="SAM" id="SignalP"/>
    </source>
</evidence>
<sequence>MRLLALTLALVILAPAPARAAGPQLGGCPVLPATHAINTDVSNAPVDPRSDAYIASILSSGNRFLHADFGGDGEYGIPFRVVSAAQKLVPITFDEYGDESDPGPYPIPLGAPVERGGDRHVLVLQRERCRLYELYHARRAGKGWRAGSGAKFDLRSGRSRPAGWTSADAAGLPILPLLARYDEVAAGEIRHALRFTVSRSQAGYVAPARHLASSDDDPRLPPMGLRLRLKRSYAISGYRGQARVVLEALRRYGMIVADNGTDWFITGASDRRWDDDDLNQLKRVPGSAFEVVRHGRIRR</sequence>